<dbReference type="EMBL" id="CP003364">
    <property type="protein sequence ID" value="AGA30462.1"/>
    <property type="molecule type" value="Genomic_DNA"/>
</dbReference>
<protein>
    <submittedName>
        <fullName evidence="2">Uncharacterized protein</fullName>
    </submittedName>
</protein>
<evidence type="ECO:0000256" key="1">
    <source>
        <dbReference type="SAM" id="MobiDB-lite"/>
    </source>
</evidence>
<dbReference type="HOGENOM" id="CLU_3239647_0_0_0"/>
<dbReference type="AlphaFoldDB" id="L0DMI3"/>
<organism evidence="2 3">
    <name type="scientific">Singulisphaera acidiphila (strain ATCC BAA-1392 / DSM 18658 / VKM B-2454 / MOB10)</name>
    <dbReference type="NCBI Taxonomy" id="886293"/>
    <lineage>
        <taxon>Bacteria</taxon>
        <taxon>Pseudomonadati</taxon>
        <taxon>Planctomycetota</taxon>
        <taxon>Planctomycetia</taxon>
        <taxon>Isosphaerales</taxon>
        <taxon>Isosphaeraceae</taxon>
        <taxon>Singulisphaera</taxon>
    </lineage>
</organism>
<evidence type="ECO:0000313" key="2">
    <source>
        <dbReference type="EMBL" id="AGA30462.1"/>
    </source>
</evidence>
<name>L0DMI3_SINAD</name>
<dbReference type="Proteomes" id="UP000010798">
    <property type="component" value="Chromosome"/>
</dbReference>
<sequence length="43" mass="4684">MRMARRIPKALADSLIVRYDETGPEPVTDQPTRATLSLGGDGK</sequence>
<reference evidence="2 3" key="1">
    <citation type="submission" date="2012-02" db="EMBL/GenBank/DDBJ databases">
        <title>Complete sequence of chromosome of Singulisphaera acidiphila DSM 18658.</title>
        <authorList>
            <consortium name="US DOE Joint Genome Institute (JGI-PGF)"/>
            <person name="Lucas S."/>
            <person name="Copeland A."/>
            <person name="Lapidus A."/>
            <person name="Glavina del Rio T."/>
            <person name="Dalin E."/>
            <person name="Tice H."/>
            <person name="Bruce D."/>
            <person name="Goodwin L."/>
            <person name="Pitluck S."/>
            <person name="Peters L."/>
            <person name="Ovchinnikova G."/>
            <person name="Chertkov O."/>
            <person name="Kyrpides N."/>
            <person name="Mavromatis K."/>
            <person name="Ivanova N."/>
            <person name="Brettin T."/>
            <person name="Detter J.C."/>
            <person name="Han C."/>
            <person name="Larimer F."/>
            <person name="Land M."/>
            <person name="Hauser L."/>
            <person name="Markowitz V."/>
            <person name="Cheng J.-F."/>
            <person name="Hugenholtz P."/>
            <person name="Woyke T."/>
            <person name="Wu D."/>
            <person name="Tindall B."/>
            <person name="Pomrenke H."/>
            <person name="Brambilla E."/>
            <person name="Klenk H.-P."/>
            <person name="Eisen J.A."/>
        </authorList>
    </citation>
    <scope>NUCLEOTIDE SEQUENCE [LARGE SCALE GENOMIC DNA]</scope>
    <source>
        <strain evidence="3">ATCC BAA-1392 / DSM 18658 / VKM B-2454 / MOB10</strain>
    </source>
</reference>
<evidence type="ECO:0000313" key="3">
    <source>
        <dbReference type="Proteomes" id="UP000010798"/>
    </source>
</evidence>
<keyword evidence="3" id="KW-1185">Reference proteome</keyword>
<accession>L0DMI3</accession>
<gene>
    <name evidence="2" type="ordered locus">Sinac_6382</name>
</gene>
<dbReference type="STRING" id="886293.Sinac_6382"/>
<proteinExistence type="predicted"/>
<feature type="region of interest" description="Disordered" evidence="1">
    <location>
        <begin position="21"/>
        <end position="43"/>
    </location>
</feature>
<dbReference type="KEGG" id="saci:Sinac_6382"/>